<feature type="region of interest" description="Disordered" evidence="6">
    <location>
        <begin position="427"/>
        <end position="451"/>
    </location>
</feature>
<protein>
    <recommendedName>
        <fullName evidence="1">tRNA (guanine(9)-N(1))-methyltransferase</fullName>
        <ecNumber evidence="1">2.1.1.221</ecNumber>
    </recommendedName>
</protein>
<dbReference type="AlphaFoldDB" id="A0AAE1NHV9"/>
<feature type="compositionally biased region" description="Basic and acidic residues" evidence="6">
    <location>
        <begin position="27"/>
        <end position="62"/>
    </location>
</feature>
<dbReference type="GO" id="GO:0002939">
    <property type="term" value="P:tRNA N1-guanine methylation"/>
    <property type="evidence" value="ECO:0007669"/>
    <property type="project" value="TreeGrafter"/>
</dbReference>
<evidence type="ECO:0000256" key="1">
    <source>
        <dbReference type="ARBA" id="ARBA00012797"/>
    </source>
</evidence>
<evidence type="ECO:0000313" key="8">
    <source>
        <dbReference type="EMBL" id="KAK4290385.1"/>
    </source>
</evidence>
<evidence type="ECO:0000256" key="3">
    <source>
        <dbReference type="ARBA" id="ARBA00022679"/>
    </source>
</evidence>
<keyword evidence="4" id="KW-0949">S-adenosyl-L-methionine</keyword>
<evidence type="ECO:0000313" key="9">
    <source>
        <dbReference type="Proteomes" id="UP001292094"/>
    </source>
</evidence>
<evidence type="ECO:0000256" key="6">
    <source>
        <dbReference type="SAM" id="MobiDB-lite"/>
    </source>
</evidence>
<organism evidence="8 9">
    <name type="scientific">Petrolisthes manimaculis</name>
    <dbReference type="NCBI Taxonomy" id="1843537"/>
    <lineage>
        <taxon>Eukaryota</taxon>
        <taxon>Metazoa</taxon>
        <taxon>Ecdysozoa</taxon>
        <taxon>Arthropoda</taxon>
        <taxon>Crustacea</taxon>
        <taxon>Multicrustacea</taxon>
        <taxon>Malacostraca</taxon>
        <taxon>Eumalacostraca</taxon>
        <taxon>Eucarida</taxon>
        <taxon>Decapoda</taxon>
        <taxon>Pleocyemata</taxon>
        <taxon>Anomura</taxon>
        <taxon>Galatheoidea</taxon>
        <taxon>Porcellanidae</taxon>
        <taxon>Petrolisthes</taxon>
    </lineage>
</organism>
<sequence length="451" mass="52662">MEARSEMETRTASENETLVQGSIFRQKNSDVEHQEDKINNGIRKEKIEKEPEITKNENTERSDECQEIIMNENFNKEEIDKNDDGTPELSKRQRKKLLKRKKWLDTKSERRQREREKLRLRIEAKRVAGEPRGNIRKQLKRTTMALSACHQQLVIDMSFDDLMIERHLCQCVKQVSRCYSANRRTTDPAQLYVTSFTGKCASIMARQNGYQNWDVNFKSEHFTEIFNDKNKIIYLTSESENVVTSLDDQCVYVIGGLVDHNLHKGLCLRLAKERGLRHARLPIDEFVKMKTRKVLTIDQVFRIILGVAHTKSWKDAFLDVIPARKGAVGKEEEEEYQREEQEEEEGKGHRQEGEEGIEGQNIDEKGDREDEPQKEQEGKVLMEEMEIIGVQKTGCKEKIQTNDQGTIIAEEMKEGKRDTNILKREELIENEVEESKGETNQNKEGMQDWKR</sequence>
<dbReference type="FunFam" id="3.40.1280.30:FF:000001">
    <property type="entry name" value="tRNA methyltransferase 10 homolog A"/>
    <property type="match status" value="1"/>
</dbReference>
<feature type="domain" description="SAM-dependent MTase TRM10-type" evidence="7">
    <location>
        <begin position="138"/>
        <end position="328"/>
    </location>
</feature>
<dbReference type="Proteomes" id="UP001292094">
    <property type="component" value="Unassembled WGS sequence"/>
</dbReference>
<evidence type="ECO:0000256" key="4">
    <source>
        <dbReference type="ARBA" id="ARBA00022691"/>
    </source>
</evidence>
<proteinExistence type="predicted"/>
<accession>A0AAE1NHV9</accession>
<dbReference type="InterPro" id="IPR007356">
    <property type="entry name" value="tRNA_m1G_MeTrfase_euk"/>
</dbReference>
<comment type="catalytic activity">
    <reaction evidence="5">
        <text>guanosine(9) in tRNA + S-adenosyl-L-methionine = N(1)-methylguanosine(9) in tRNA + S-adenosyl-L-homocysteine + H(+)</text>
        <dbReference type="Rhea" id="RHEA:43156"/>
        <dbReference type="Rhea" id="RHEA-COMP:10367"/>
        <dbReference type="Rhea" id="RHEA-COMP:10368"/>
        <dbReference type="ChEBI" id="CHEBI:15378"/>
        <dbReference type="ChEBI" id="CHEBI:57856"/>
        <dbReference type="ChEBI" id="CHEBI:59789"/>
        <dbReference type="ChEBI" id="CHEBI:73542"/>
        <dbReference type="ChEBI" id="CHEBI:74269"/>
        <dbReference type="EC" id="2.1.1.221"/>
    </reaction>
</comment>
<dbReference type="PANTHER" id="PTHR13563">
    <property type="entry name" value="TRNA (GUANINE-9-) METHYLTRANSFERASE"/>
    <property type="match status" value="1"/>
</dbReference>
<dbReference type="GO" id="GO:0052905">
    <property type="term" value="F:tRNA (guanosine(9)-N1)-methyltransferase activity"/>
    <property type="evidence" value="ECO:0007669"/>
    <property type="project" value="UniProtKB-EC"/>
</dbReference>
<comment type="caution">
    <text evidence="8">The sequence shown here is derived from an EMBL/GenBank/DDBJ whole genome shotgun (WGS) entry which is preliminary data.</text>
</comment>
<gene>
    <name evidence="8" type="ORF">Pmani_036707</name>
</gene>
<dbReference type="EMBL" id="JAWZYT010005494">
    <property type="protein sequence ID" value="KAK4290385.1"/>
    <property type="molecule type" value="Genomic_DNA"/>
</dbReference>
<dbReference type="GO" id="GO:0005654">
    <property type="term" value="C:nucleoplasm"/>
    <property type="evidence" value="ECO:0007669"/>
    <property type="project" value="TreeGrafter"/>
</dbReference>
<dbReference type="Gene3D" id="3.40.1280.30">
    <property type="match status" value="1"/>
</dbReference>
<dbReference type="InterPro" id="IPR028564">
    <property type="entry name" value="MT_TRM10-typ"/>
</dbReference>
<evidence type="ECO:0000256" key="5">
    <source>
        <dbReference type="ARBA" id="ARBA00048434"/>
    </source>
</evidence>
<evidence type="ECO:0000259" key="7">
    <source>
        <dbReference type="PROSITE" id="PS51675"/>
    </source>
</evidence>
<keyword evidence="3" id="KW-0808">Transferase</keyword>
<dbReference type="EC" id="2.1.1.221" evidence="1"/>
<feature type="compositionally biased region" description="Basic and acidic residues" evidence="6">
    <location>
        <begin position="362"/>
        <end position="381"/>
    </location>
</feature>
<reference evidence="8" key="1">
    <citation type="submission" date="2023-11" db="EMBL/GenBank/DDBJ databases">
        <title>Genome assemblies of two species of porcelain crab, Petrolisthes cinctipes and Petrolisthes manimaculis (Anomura: Porcellanidae).</title>
        <authorList>
            <person name="Angst P."/>
        </authorList>
    </citation>
    <scope>NUCLEOTIDE SEQUENCE</scope>
    <source>
        <strain evidence="8">PB745_02</strain>
        <tissue evidence="8">Gill</tissue>
    </source>
</reference>
<dbReference type="InterPro" id="IPR038459">
    <property type="entry name" value="MT_TRM10-typ_sf"/>
</dbReference>
<name>A0AAE1NHV9_9EUCA</name>
<evidence type="ECO:0000256" key="2">
    <source>
        <dbReference type="ARBA" id="ARBA00022603"/>
    </source>
</evidence>
<keyword evidence="9" id="KW-1185">Reference proteome</keyword>
<feature type="compositionally biased region" description="Acidic residues" evidence="6">
    <location>
        <begin position="331"/>
        <end position="345"/>
    </location>
</feature>
<feature type="compositionally biased region" description="Basic and acidic residues" evidence="6">
    <location>
        <begin position="1"/>
        <end position="13"/>
    </location>
</feature>
<feature type="compositionally biased region" description="Polar residues" evidence="6">
    <location>
        <begin position="14"/>
        <end position="26"/>
    </location>
</feature>
<dbReference type="GO" id="GO:0000049">
    <property type="term" value="F:tRNA binding"/>
    <property type="evidence" value="ECO:0007669"/>
    <property type="project" value="TreeGrafter"/>
</dbReference>
<dbReference type="PROSITE" id="PS51675">
    <property type="entry name" value="SAM_MT_TRM10"/>
    <property type="match status" value="1"/>
</dbReference>
<feature type="region of interest" description="Disordered" evidence="6">
    <location>
        <begin position="1"/>
        <end position="62"/>
    </location>
</feature>
<dbReference type="CDD" id="cd18101">
    <property type="entry name" value="Trm10euk_A"/>
    <property type="match status" value="1"/>
</dbReference>
<dbReference type="PANTHER" id="PTHR13563:SF13">
    <property type="entry name" value="TRNA METHYLTRANSFERASE 10 HOMOLOG A"/>
    <property type="match status" value="1"/>
</dbReference>
<keyword evidence="2" id="KW-0489">Methyltransferase</keyword>
<feature type="compositionally biased region" description="Basic and acidic residues" evidence="6">
    <location>
        <begin position="427"/>
        <end position="437"/>
    </location>
</feature>
<feature type="region of interest" description="Disordered" evidence="6">
    <location>
        <begin position="328"/>
        <end position="381"/>
    </location>
</feature>